<evidence type="ECO:0000313" key="3">
    <source>
        <dbReference type="WBParaSite" id="nRc.2.0.1.t03199-RA"/>
    </source>
</evidence>
<protein>
    <submittedName>
        <fullName evidence="3">Uncharacterized protein</fullName>
    </submittedName>
</protein>
<dbReference type="Proteomes" id="UP000887565">
    <property type="component" value="Unplaced"/>
</dbReference>
<feature type="signal peptide" evidence="1">
    <location>
        <begin position="1"/>
        <end position="23"/>
    </location>
</feature>
<name>A0A915HNC2_ROMCU</name>
<accession>A0A915HNC2</accession>
<evidence type="ECO:0000256" key="1">
    <source>
        <dbReference type="SAM" id="SignalP"/>
    </source>
</evidence>
<evidence type="ECO:0000313" key="2">
    <source>
        <dbReference type="Proteomes" id="UP000887565"/>
    </source>
</evidence>
<sequence length="195" mass="22544">MPWFNFSLSPFSMTFSAVLVVLGGKKFNTIPPSTTVAVITDNDQRVNFLNFLKPKNSNFYSINDPSKTDDASRKKSLYPHDLRAPLHEICNSAYFTRFSNHANLNWNKFQVVYAWCGRRREEKACFVLSFACLLTLKTFHSYGSGFIGTVIKNLQPTHRENQAMSKNLTNVLKDNQLTSQGHHRRDQLLELRDYW</sequence>
<feature type="chain" id="PRO_5037103527" evidence="1">
    <location>
        <begin position="24"/>
        <end position="195"/>
    </location>
</feature>
<dbReference type="WBParaSite" id="nRc.2.0.1.t03199-RA">
    <property type="protein sequence ID" value="nRc.2.0.1.t03199-RA"/>
    <property type="gene ID" value="nRc.2.0.1.g03199"/>
</dbReference>
<reference evidence="3" key="1">
    <citation type="submission" date="2022-11" db="UniProtKB">
        <authorList>
            <consortium name="WormBaseParasite"/>
        </authorList>
    </citation>
    <scope>IDENTIFICATION</scope>
</reference>
<proteinExistence type="predicted"/>
<organism evidence="2 3">
    <name type="scientific">Romanomermis culicivorax</name>
    <name type="common">Nematode worm</name>
    <dbReference type="NCBI Taxonomy" id="13658"/>
    <lineage>
        <taxon>Eukaryota</taxon>
        <taxon>Metazoa</taxon>
        <taxon>Ecdysozoa</taxon>
        <taxon>Nematoda</taxon>
        <taxon>Enoplea</taxon>
        <taxon>Dorylaimia</taxon>
        <taxon>Mermithida</taxon>
        <taxon>Mermithoidea</taxon>
        <taxon>Mermithidae</taxon>
        <taxon>Romanomermis</taxon>
    </lineage>
</organism>
<keyword evidence="2" id="KW-1185">Reference proteome</keyword>
<dbReference type="AlphaFoldDB" id="A0A915HNC2"/>
<keyword evidence="1" id="KW-0732">Signal</keyword>